<accession>A0A934R774</accession>
<dbReference type="Pfam" id="PF00480">
    <property type="entry name" value="ROK"/>
    <property type="match status" value="1"/>
</dbReference>
<comment type="similarity">
    <text evidence="1">Belongs to the ROK (NagC/XylR) family.</text>
</comment>
<dbReference type="Gene3D" id="3.30.420.40">
    <property type="match status" value="2"/>
</dbReference>
<dbReference type="PANTHER" id="PTHR18964">
    <property type="entry name" value="ROK (REPRESSOR, ORF, KINASE) FAMILY"/>
    <property type="match status" value="1"/>
</dbReference>
<dbReference type="PANTHER" id="PTHR18964:SF149">
    <property type="entry name" value="BIFUNCTIONAL UDP-N-ACETYLGLUCOSAMINE 2-EPIMERASE_N-ACETYLMANNOSAMINE KINASE"/>
    <property type="match status" value="1"/>
</dbReference>
<dbReference type="RefSeq" id="WP_200351634.1">
    <property type="nucleotide sequence ID" value="NZ_BAABHZ010000006.1"/>
</dbReference>
<gene>
    <name evidence="2" type="ORF">JIN84_13850</name>
</gene>
<comment type="caution">
    <text evidence="2">The sequence shown here is derived from an EMBL/GenBank/DDBJ whole genome shotgun (WGS) entry which is preliminary data.</text>
</comment>
<dbReference type="AlphaFoldDB" id="A0A934R774"/>
<protein>
    <submittedName>
        <fullName evidence="2">ROK family protein</fullName>
    </submittedName>
</protein>
<sequence>MSDSPLAIGIDFGGTTVKIAVVYQSHIIDQAPPIATQDFEGHEALIDAMVRVVEDLRARHHGIASVGVGMPGFVNFEKGLVYGLTNVPDWEAVPLKRILESKIDLPVSVDNDANCMAFAEWRCGAGRGYQNVVFASLGTGVGGAIIANGQMIRGMRHGAGEIGQSSIDYQGRVGHYGNRGSLEDYVGNSEITARAREAYTAAGIQKNLDECVPAALANAAHHGDTIAIAQWQETARMLATAMMNCCWLLNPEAIVIGGGVARAGELLFHPFKEHLFAQLSGPFKDGLMILPAAFGHEAGTIGAAALAREHASHRQVG</sequence>
<name>A0A934R774_9BACT</name>
<keyword evidence="3" id="KW-1185">Reference proteome</keyword>
<dbReference type="InterPro" id="IPR000600">
    <property type="entry name" value="ROK"/>
</dbReference>
<dbReference type="Proteomes" id="UP000600139">
    <property type="component" value="Unassembled WGS sequence"/>
</dbReference>
<reference evidence="2" key="1">
    <citation type="submission" date="2021-01" db="EMBL/GenBank/DDBJ databases">
        <title>Modified the classification status of verrucomicrobia.</title>
        <authorList>
            <person name="Feng X."/>
        </authorList>
    </citation>
    <scope>NUCLEOTIDE SEQUENCE</scope>
    <source>
        <strain evidence="2">JCM 18052</strain>
    </source>
</reference>
<dbReference type="EMBL" id="JAENIK010000011">
    <property type="protein sequence ID" value="MBK1816705.1"/>
    <property type="molecule type" value="Genomic_DNA"/>
</dbReference>
<evidence type="ECO:0000313" key="3">
    <source>
        <dbReference type="Proteomes" id="UP000600139"/>
    </source>
</evidence>
<dbReference type="SUPFAM" id="SSF53067">
    <property type="entry name" value="Actin-like ATPase domain"/>
    <property type="match status" value="1"/>
</dbReference>
<organism evidence="2 3">
    <name type="scientific">Luteolibacter yonseiensis</name>
    <dbReference type="NCBI Taxonomy" id="1144680"/>
    <lineage>
        <taxon>Bacteria</taxon>
        <taxon>Pseudomonadati</taxon>
        <taxon>Verrucomicrobiota</taxon>
        <taxon>Verrucomicrobiia</taxon>
        <taxon>Verrucomicrobiales</taxon>
        <taxon>Verrucomicrobiaceae</taxon>
        <taxon>Luteolibacter</taxon>
    </lineage>
</organism>
<evidence type="ECO:0000313" key="2">
    <source>
        <dbReference type="EMBL" id="MBK1816705.1"/>
    </source>
</evidence>
<evidence type="ECO:0000256" key="1">
    <source>
        <dbReference type="ARBA" id="ARBA00006479"/>
    </source>
</evidence>
<dbReference type="InterPro" id="IPR043129">
    <property type="entry name" value="ATPase_NBD"/>
</dbReference>
<proteinExistence type="inferred from homology"/>